<evidence type="ECO:0000313" key="1">
    <source>
        <dbReference type="EMBL" id="PKA67247.1"/>
    </source>
</evidence>
<dbReference type="PANTHER" id="PTHR33790">
    <property type="entry name" value="OS05G0344200 PROTEIN"/>
    <property type="match status" value="1"/>
</dbReference>
<dbReference type="InterPro" id="IPR040414">
    <property type="entry name" value="CID1/CID2"/>
</dbReference>
<evidence type="ECO:0000313" key="2">
    <source>
        <dbReference type="Proteomes" id="UP000236161"/>
    </source>
</evidence>
<name>A0A2I0BHG8_9ASPA</name>
<proteinExistence type="predicted"/>
<organism evidence="1 2">
    <name type="scientific">Apostasia shenzhenica</name>
    <dbReference type="NCBI Taxonomy" id="1088818"/>
    <lineage>
        <taxon>Eukaryota</taxon>
        <taxon>Viridiplantae</taxon>
        <taxon>Streptophyta</taxon>
        <taxon>Embryophyta</taxon>
        <taxon>Tracheophyta</taxon>
        <taxon>Spermatophyta</taxon>
        <taxon>Magnoliopsida</taxon>
        <taxon>Liliopsida</taxon>
        <taxon>Asparagales</taxon>
        <taxon>Orchidaceae</taxon>
        <taxon>Apostasioideae</taxon>
        <taxon>Apostasia</taxon>
    </lineage>
</organism>
<dbReference type="OrthoDB" id="1918588at2759"/>
<dbReference type="AlphaFoldDB" id="A0A2I0BHG8"/>
<dbReference type="Proteomes" id="UP000236161">
    <property type="component" value="Unassembled WGS sequence"/>
</dbReference>
<accession>A0A2I0BHG8</accession>
<dbReference type="PANTHER" id="PTHR33790:SF1">
    <property type="entry name" value="PROTEIN EARLY RESPONSIVE TO DEHYDRATION 15"/>
    <property type="match status" value="1"/>
</dbReference>
<reference evidence="1 2" key="1">
    <citation type="journal article" date="2017" name="Nature">
        <title>The Apostasia genome and the evolution of orchids.</title>
        <authorList>
            <person name="Zhang G.Q."/>
            <person name="Liu K.W."/>
            <person name="Li Z."/>
            <person name="Lohaus R."/>
            <person name="Hsiao Y.Y."/>
            <person name="Niu S.C."/>
            <person name="Wang J.Y."/>
            <person name="Lin Y.C."/>
            <person name="Xu Q."/>
            <person name="Chen L.J."/>
            <person name="Yoshida K."/>
            <person name="Fujiwara S."/>
            <person name="Wang Z.W."/>
            <person name="Zhang Y.Q."/>
            <person name="Mitsuda N."/>
            <person name="Wang M."/>
            <person name="Liu G.H."/>
            <person name="Pecoraro L."/>
            <person name="Huang H.X."/>
            <person name="Xiao X.J."/>
            <person name="Lin M."/>
            <person name="Wu X.Y."/>
            <person name="Wu W.L."/>
            <person name="Chen Y.Y."/>
            <person name="Chang S.B."/>
            <person name="Sakamoto S."/>
            <person name="Ohme-Takagi M."/>
            <person name="Yagi M."/>
            <person name="Zeng S.J."/>
            <person name="Shen C.Y."/>
            <person name="Yeh C.M."/>
            <person name="Luo Y.B."/>
            <person name="Tsai W.C."/>
            <person name="Van de Peer Y."/>
            <person name="Liu Z.J."/>
        </authorList>
    </citation>
    <scope>NUCLEOTIDE SEQUENCE [LARGE SCALE GENOMIC DNA]</scope>
    <source>
        <strain evidence="2">cv. Shenzhen</strain>
        <tissue evidence="1">Stem</tissue>
    </source>
</reference>
<dbReference type="STRING" id="1088818.A0A2I0BHG8"/>
<gene>
    <name evidence="1" type="primary">CID2</name>
    <name evidence="1" type="ORF">AXF42_Ash004739</name>
</gene>
<protein>
    <submittedName>
        <fullName evidence="1">Polyadenylate-binding protein-interacting protein 2</fullName>
    </submittedName>
</protein>
<dbReference type="EMBL" id="KZ451883">
    <property type="protein sequence ID" value="PKA67247.1"/>
    <property type="molecule type" value="Genomic_DNA"/>
</dbReference>
<sequence length="143" mass="16881">MASTLNPYAAPFFPQAYLAVDDFSPEWWQLVKSSPWFRDFWLRERFDEEDELQALDIDRLFHSYSPAQLLLIRRLSVPVPTVISEDDHVGKKIEEKNKMELMTWGADKWMATRGVWREGLRFSEKAPKIVSLRVSPRTIQQPR</sequence>
<keyword evidence="2" id="KW-1185">Reference proteome</keyword>